<dbReference type="InterPro" id="IPR029063">
    <property type="entry name" value="SAM-dependent_MTases_sf"/>
</dbReference>
<proteinExistence type="predicted"/>
<evidence type="ECO:0000313" key="2">
    <source>
        <dbReference type="EMBL" id="VAV98451.1"/>
    </source>
</evidence>
<accession>A0A3B0S5Z7</accession>
<feature type="domain" description="Methyltransferase type 11" evidence="1">
    <location>
        <begin position="67"/>
        <end position="164"/>
    </location>
</feature>
<dbReference type="InterPro" id="IPR013216">
    <property type="entry name" value="Methyltransf_11"/>
</dbReference>
<protein>
    <recommendedName>
        <fullName evidence="1">Methyltransferase type 11 domain-containing protein</fullName>
    </recommendedName>
</protein>
<organism evidence="2">
    <name type="scientific">hydrothermal vent metagenome</name>
    <dbReference type="NCBI Taxonomy" id="652676"/>
    <lineage>
        <taxon>unclassified sequences</taxon>
        <taxon>metagenomes</taxon>
        <taxon>ecological metagenomes</taxon>
    </lineage>
</organism>
<dbReference type="Gene3D" id="3.40.50.150">
    <property type="entry name" value="Vaccinia Virus protein VP39"/>
    <property type="match status" value="1"/>
</dbReference>
<gene>
    <name evidence="2" type="ORF">MNBD_ALPHA07-1057</name>
</gene>
<dbReference type="CDD" id="cd02440">
    <property type="entry name" value="AdoMet_MTases"/>
    <property type="match status" value="1"/>
</dbReference>
<evidence type="ECO:0000259" key="1">
    <source>
        <dbReference type="Pfam" id="PF08241"/>
    </source>
</evidence>
<sequence>MKKVSEYTVMNRAAWNASAAAFEAGDDWQELLAQVGRKGFSVLDEALMDTLRGLGFEGRPERRRVVQIGCNNGRELLSLPALGMMPELGIDQADEFLQQARKLAAKAGSDCRFLCADIYDLPKGTPDDFDLGLITIGVLNWMPDLQRFFSVVAGLLKPGAPLVIYETHPMLEMFDPEASDPFTPARSYFETQPQSWEETITYDGSDGVACPESFWFSHTMGDIVTACVKAGLEIERLTEHAHSIREVDYDIYEGRKAQVPMCFTLVARKRAGSGDDVGD</sequence>
<dbReference type="SUPFAM" id="SSF53335">
    <property type="entry name" value="S-adenosyl-L-methionine-dependent methyltransferases"/>
    <property type="match status" value="1"/>
</dbReference>
<dbReference type="EMBL" id="UOEG01000181">
    <property type="protein sequence ID" value="VAV98451.1"/>
    <property type="molecule type" value="Genomic_DNA"/>
</dbReference>
<dbReference type="Pfam" id="PF08241">
    <property type="entry name" value="Methyltransf_11"/>
    <property type="match status" value="1"/>
</dbReference>
<dbReference type="AlphaFoldDB" id="A0A3B0S5Z7"/>
<name>A0A3B0S5Z7_9ZZZZ</name>
<dbReference type="GO" id="GO:0008757">
    <property type="term" value="F:S-adenosylmethionine-dependent methyltransferase activity"/>
    <property type="evidence" value="ECO:0007669"/>
    <property type="project" value="InterPro"/>
</dbReference>
<reference evidence="2" key="1">
    <citation type="submission" date="2018-06" db="EMBL/GenBank/DDBJ databases">
        <authorList>
            <person name="Zhirakovskaya E."/>
        </authorList>
    </citation>
    <scope>NUCLEOTIDE SEQUENCE</scope>
</reference>